<accession>A0A378K5M0</accession>
<proteinExistence type="predicted"/>
<reference evidence="1 2" key="1">
    <citation type="submission" date="2018-06" db="EMBL/GenBank/DDBJ databases">
        <authorList>
            <consortium name="Pathogen Informatics"/>
            <person name="Doyle S."/>
        </authorList>
    </citation>
    <scope>NUCLEOTIDE SEQUENCE [LARGE SCALE GENOMIC DNA]</scope>
    <source>
        <strain evidence="1 2">NCTC12000</strain>
    </source>
</reference>
<gene>
    <name evidence="1" type="ORF">NCTC12000_01612</name>
</gene>
<evidence type="ECO:0000313" key="1">
    <source>
        <dbReference type="EMBL" id="STX79620.1"/>
    </source>
</evidence>
<evidence type="ECO:0000313" key="2">
    <source>
        <dbReference type="Proteomes" id="UP000254631"/>
    </source>
</evidence>
<evidence type="ECO:0008006" key="3">
    <source>
        <dbReference type="Google" id="ProtNLM"/>
    </source>
</evidence>
<dbReference type="EMBL" id="UGOL01000001">
    <property type="protein sequence ID" value="STX79620.1"/>
    <property type="molecule type" value="Genomic_DNA"/>
</dbReference>
<sequence>MKISQVSVFFFLIIVFNLSIFASPENKIIFNTNLQLYKLASNCPQNCTSCWEQCTKDDDCGVDQSCIETACGNRCVTKSAD</sequence>
<dbReference type="Proteomes" id="UP000254631">
    <property type="component" value="Unassembled WGS sequence"/>
</dbReference>
<name>A0A378K5M0_LEGPN</name>
<dbReference type="AlphaFoldDB" id="A0A378K5M0"/>
<organism evidence="1 2">
    <name type="scientific">Legionella pneumophila</name>
    <dbReference type="NCBI Taxonomy" id="446"/>
    <lineage>
        <taxon>Bacteria</taxon>
        <taxon>Pseudomonadati</taxon>
        <taxon>Pseudomonadota</taxon>
        <taxon>Gammaproteobacteria</taxon>
        <taxon>Legionellales</taxon>
        <taxon>Legionellaceae</taxon>
        <taxon>Legionella</taxon>
    </lineage>
</organism>
<protein>
    <recommendedName>
        <fullName evidence="3">WAP domain-containing protein</fullName>
    </recommendedName>
</protein>